<organism evidence="3">
    <name type="scientific">bioreactor metagenome</name>
    <dbReference type="NCBI Taxonomy" id="1076179"/>
    <lineage>
        <taxon>unclassified sequences</taxon>
        <taxon>metagenomes</taxon>
        <taxon>ecological metagenomes</taxon>
    </lineage>
</organism>
<dbReference type="Pfam" id="PF00005">
    <property type="entry name" value="ABC_tran"/>
    <property type="match status" value="1"/>
</dbReference>
<dbReference type="InterPro" id="IPR050611">
    <property type="entry name" value="ABCF"/>
</dbReference>
<dbReference type="InterPro" id="IPR003439">
    <property type="entry name" value="ABC_transporter-like_ATP-bd"/>
</dbReference>
<feature type="domain" description="ABC transporter" evidence="2">
    <location>
        <begin position="6"/>
        <end position="99"/>
    </location>
</feature>
<keyword evidence="3" id="KW-0547">Nucleotide-binding</keyword>
<evidence type="ECO:0000259" key="2">
    <source>
        <dbReference type="Pfam" id="PF00005"/>
    </source>
</evidence>
<name>A0A645BD21_9ZZZZ</name>
<gene>
    <name evidence="3" type="primary">ybiT_34</name>
    <name evidence="3" type="ORF">SDC9_110240</name>
</gene>
<sequence length="154" mass="17684">MDMISPDNGEILKDEKLKIGYYSQEFETFDFTKNLLDTVKDKCEMDEKSLRSLLGKFLFSGDKVFQKVASLSGGEKTRLSIATLLAKNYNLLILDEPTTYLDVLSQRLILEALKSYQGAMIIVSHTPEFIAELKPSRHFLLPENKMELCQYKNF</sequence>
<dbReference type="PANTHER" id="PTHR19211">
    <property type="entry name" value="ATP-BINDING TRANSPORT PROTEIN-RELATED"/>
    <property type="match status" value="1"/>
</dbReference>
<keyword evidence="1" id="KW-0677">Repeat</keyword>
<evidence type="ECO:0000313" key="3">
    <source>
        <dbReference type="EMBL" id="MPM63360.1"/>
    </source>
</evidence>
<protein>
    <submittedName>
        <fullName evidence="3">Putative ABC transporter ATP-binding protein YbiT</fullName>
    </submittedName>
</protein>
<accession>A0A645BD21</accession>
<proteinExistence type="predicted"/>
<keyword evidence="3" id="KW-0067">ATP-binding</keyword>
<comment type="caution">
    <text evidence="3">The sequence shown here is derived from an EMBL/GenBank/DDBJ whole genome shotgun (WGS) entry which is preliminary data.</text>
</comment>
<evidence type="ECO:0000256" key="1">
    <source>
        <dbReference type="ARBA" id="ARBA00022737"/>
    </source>
</evidence>
<dbReference type="SUPFAM" id="SSF52540">
    <property type="entry name" value="P-loop containing nucleoside triphosphate hydrolases"/>
    <property type="match status" value="1"/>
</dbReference>
<dbReference type="Gene3D" id="3.40.50.300">
    <property type="entry name" value="P-loop containing nucleotide triphosphate hydrolases"/>
    <property type="match status" value="1"/>
</dbReference>
<dbReference type="AlphaFoldDB" id="A0A645BD21"/>
<dbReference type="EMBL" id="VSSQ01019367">
    <property type="protein sequence ID" value="MPM63360.1"/>
    <property type="molecule type" value="Genomic_DNA"/>
</dbReference>
<dbReference type="PANTHER" id="PTHR19211:SF14">
    <property type="entry name" value="ATP-BINDING CASSETTE SUB-FAMILY F MEMBER 1"/>
    <property type="match status" value="1"/>
</dbReference>
<reference evidence="3" key="1">
    <citation type="submission" date="2019-08" db="EMBL/GenBank/DDBJ databases">
        <authorList>
            <person name="Kucharzyk K."/>
            <person name="Murdoch R.W."/>
            <person name="Higgins S."/>
            <person name="Loffler F."/>
        </authorList>
    </citation>
    <scope>NUCLEOTIDE SEQUENCE</scope>
</reference>
<dbReference type="GO" id="GO:0005524">
    <property type="term" value="F:ATP binding"/>
    <property type="evidence" value="ECO:0007669"/>
    <property type="project" value="UniProtKB-KW"/>
</dbReference>
<dbReference type="InterPro" id="IPR027417">
    <property type="entry name" value="P-loop_NTPase"/>
</dbReference>
<dbReference type="GO" id="GO:0016887">
    <property type="term" value="F:ATP hydrolysis activity"/>
    <property type="evidence" value="ECO:0007669"/>
    <property type="project" value="InterPro"/>
</dbReference>